<evidence type="ECO:0000313" key="4">
    <source>
        <dbReference type="Proteomes" id="UP001152797"/>
    </source>
</evidence>
<dbReference type="OrthoDB" id="10260017at2759"/>
<dbReference type="EMBL" id="CAMXCT020003347">
    <property type="protein sequence ID" value="CAL1157394.1"/>
    <property type="molecule type" value="Genomic_DNA"/>
</dbReference>
<comment type="caution">
    <text evidence="1">The sequence shown here is derived from an EMBL/GenBank/DDBJ whole genome shotgun (WGS) entry which is preliminary data.</text>
</comment>
<gene>
    <name evidence="1" type="ORF">C1SCF055_LOCUS29837</name>
</gene>
<organism evidence="1">
    <name type="scientific">Cladocopium goreaui</name>
    <dbReference type="NCBI Taxonomy" id="2562237"/>
    <lineage>
        <taxon>Eukaryota</taxon>
        <taxon>Sar</taxon>
        <taxon>Alveolata</taxon>
        <taxon>Dinophyceae</taxon>
        <taxon>Suessiales</taxon>
        <taxon>Symbiodiniaceae</taxon>
        <taxon>Cladocopium</taxon>
    </lineage>
</organism>
<keyword evidence="4" id="KW-1185">Reference proteome</keyword>
<reference evidence="2" key="2">
    <citation type="submission" date="2024-04" db="EMBL/GenBank/DDBJ databases">
        <authorList>
            <person name="Chen Y."/>
            <person name="Shah S."/>
            <person name="Dougan E. K."/>
            <person name="Thang M."/>
            <person name="Chan C."/>
        </authorList>
    </citation>
    <scope>NUCLEOTIDE SEQUENCE [LARGE SCALE GENOMIC DNA]</scope>
</reference>
<protein>
    <submittedName>
        <fullName evidence="3">Streptomycin biosynthesis protein StrG</fullName>
    </submittedName>
</protein>
<dbReference type="EMBL" id="CAMXCT010003347">
    <property type="protein sequence ID" value="CAI4004019.1"/>
    <property type="molecule type" value="Genomic_DNA"/>
</dbReference>
<dbReference type="Proteomes" id="UP001152797">
    <property type="component" value="Unassembled WGS sequence"/>
</dbReference>
<evidence type="ECO:0000313" key="2">
    <source>
        <dbReference type="EMBL" id="CAL1157394.1"/>
    </source>
</evidence>
<evidence type="ECO:0000313" key="1">
    <source>
        <dbReference type="EMBL" id="CAI4004019.1"/>
    </source>
</evidence>
<dbReference type="AlphaFoldDB" id="A0A9P1D684"/>
<dbReference type="EMBL" id="CAMXCT030003347">
    <property type="protein sequence ID" value="CAL4791331.1"/>
    <property type="molecule type" value="Genomic_DNA"/>
</dbReference>
<accession>A0A9P1D684</accession>
<sequence>MSDRTTLWLESSPGQGDFHALRLEPGHVARFHGTNVRHHVPPNKSQCSRVSLDFRIGVGRFYDPKWRLEGVQHYHPRRIIRM</sequence>
<proteinExistence type="predicted"/>
<name>A0A9P1D684_9DINO</name>
<evidence type="ECO:0000313" key="3">
    <source>
        <dbReference type="EMBL" id="CAL4791331.1"/>
    </source>
</evidence>
<reference evidence="1" key="1">
    <citation type="submission" date="2022-10" db="EMBL/GenBank/DDBJ databases">
        <authorList>
            <person name="Chen Y."/>
            <person name="Dougan E. K."/>
            <person name="Chan C."/>
            <person name="Rhodes N."/>
            <person name="Thang M."/>
        </authorList>
    </citation>
    <scope>NUCLEOTIDE SEQUENCE</scope>
</reference>